<reference evidence="2 3" key="1">
    <citation type="journal article" date="2015" name="BMC Genomics">
        <title>Comparative genomics and metabolic profiling of the genus Lysobacter.</title>
        <authorList>
            <person name="de Bruijn I."/>
            <person name="Cheng X."/>
            <person name="de Jager V."/>
            <person name="Exposito R.G."/>
            <person name="Watrous J."/>
            <person name="Patel N."/>
            <person name="Postma J."/>
            <person name="Dorrestein P.C."/>
            <person name="Kobayashi D."/>
            <person name="Raaijmakers J.M."/>
        </authorList>
    </citation>
    <scope>NUCLEOTIDE SEQUENCE [LARGE SCALE GENOMIC DNA]</scope>
    <source>
        <strain evidence="2 3">76</strain>
    </source>
</reference>
<dbReference type="EMBL" id="CP011129">
    <property type="protein sequence ID" value="ALN83029.1"/>
    <property type="molecule type" value="Genomic_DNA"/>
</dbReference>
<dbReference type="GO" id="GO:0000150">
    <property type="term" value="F:DNA strand exchange activity"/>
    <property type="evidence" value="ECO:0007669"/>
    <property type="project" value="InterPro"/>
</dbReference>
<sequence length="104" mass="11733">MDSDFIAYQRYVVQQDLAERLDRLPIITHYVDEGVCSRTEVRPNFQRLLLEAAAGAIDCVAVTDMDRLSNDLDGESHLSRFFQRHGVLVVECHSSKGILVRVAA</sequence>
<dbReference type="AlphaFoldDB" id="A0A0S2FHS8"/>
<evidence type="ECO:0000313" key="3">
    <source>
        <dbReference type="Proteomes" id="UP000060787"/>
    </source>
</evidence>
<dbReference type="SUPFAM" id="SSF53041">
    <property type="entry name" value="Resolvase-like"/>
    <property type="match status" value="1"/>
</dbReference>
<dbReference type="InterPro" id="IPR006119">
    <property type="entry name" value="Resolv_N"/>
</dbReference>
<dbReference type="Gene3D" id="3.40.50.1390">
    <property type="entry name" value="Resolvase, N-terminal catalytic domain"/>
    <property type="match status" value="1"/>
</dbReference>
<accession>A0A0S2FHS8</accession>
<dbReference type="STRING" id="84531.LA76x_4927"/>
<dbReference type="PATRIC" id="fig|84531.8.peg.4912"/>
<dbReference type="InterPro" id="IPR036162">
    <property type="entry name" value="Resolvase-like_N_sf"/>
</dbReference>
<evidence type="ECO:0000259" key="1">
    <source>
        <dbReference type="SMART" id="SM00857"/>
    </source>
</evidence>
<organism evidence="2 3">
    <name type="scientific">Lysobacter antibioticus</name>
    <dbReference type="NCBI Taxonomy" id="84531"/>
    <lineage>
        <taxon>Bacteria</taxon>
        <taxon>Pseudomonadati</taxon>
        <taxon>Pseudomonadota</taxon>
        <taxon>Gammaproteobacteria</taxon>
        <taxon>Lysobacterales</taxon>
        <taxon>Lysobacteraceae</taxon>
        <taxon>Lysobacter</taxon>
    </lineage>
</organism>
<feature type="domain" description="Resolvase/invertase-type recombinase catalytic" evidence="1">
    <location>
        <begin position="5"/>
        <end position="99"/>
    </location>
</feature>
<dbReference type="Pfam" id="PF00239">
    <property type="entry name" value="Resolvase"/>
    <property type="match status" value="1"/>
</dbReference>
<dbReference type="GO" id="GO:0003677">
    <property type="term" value="F:DNA binding"/>
    <property type="evidence" value="ECO:0007669"/>
    <property type="project" value="InterPro"/>
</dbReference>
<dbReference type="KEGG" id="lab:LA76x_4927"/>
<proteinExistence type="predicted"/>
<evidence type="ECO:0000313" key="2">
    <source>
        <dbReference type="EMBL" id="ALN83029.1"/>
    </source>
</evidence>
<dbReference type="SMART" id="SM00857">
    <property type="entry name" value="Resolvase"/>
    <property type="match status" value="1"/>
</dbReference>
<gene>
    <name evidence="2" type="ORF">LA76x_4927</name>
</gene>
<keyword evidence="3" id="KW-1185">Reference proteome</keyword>
<protein>
    <submittedName>
        <fullName evidence="2">Resolvase, N terminal domain protein</fullName>
    </submittedName>
</protein>
<dbReference type="Proteomes" id="UP000060787">
    <property type="component" value="Chromosome"/>
</dbReference>
<name>A0A0S2FHS8_LYSAN</name>